<dbReference type="InterPro" id="IPR010349">
    <property type="entry name" value="Asparaginase_II"/>
</dbReference>
<dbReference type="PANTHER" id="PTHR42110">
    <property type="entry name" value="L-ASPARAGINASE, PUTATIVE (AFU_ORTHOLOGUE AFUA_3G11890)-RELATED"/>
    <property type="match status" value="1"/>
</dbReference>
<dbReference type="AlphaFoldDB" id="A0ABD6FBJ6"/>
<gene>
    <name evidence="1" type="ORF">DIU77_004225</name>
</gene>
<comment type="caution">
    <text evidence="1">The sequence shown here is derived from an EMBL/GenBank/DDBJ whole genome shotgun (WGS) entry which is preliminary data.</text>
</comment>
<protein>
    <submittedName>
        <fullName evidence="1">Asparaginase</fullName>
    </submittedName>
</protein>
<sequence>MSSPAGSGRPTLRADLPPKHEPLAYVLRSGLVESVHYGSMIVLGPDGDVVFATGEPDAVHYPRSAMKPVQAAAMVRLGLRLPPDLLALAASSHSGERRHVDGVRRILAEAGVGEDELRNPADRPLDQAVRDAHVAAGQPPSRLVQNCSGKHAAMLATARGNDWPTAGYLDPAHPLQQAIAATVTELAGERPAHVAVDGCGAPLFAVTLRGLARAAAAIATAQPQTAEAAVAEAIRRHPEMLGGTDRSVTRLIRQVPGLIAKDGYEGVQIAALPDGSAVAVKVADGSPRPRDQLTAAGLVLCGVEPNRVAGFLADAAGSGGDGVRLAGTLAERVAPVVQRSGVVQPG</sequence>
<reference evidence="1 2" key="1">
    <citation type="journal article" date="2021" name="BMC Genomics">
        <title>Genome-resolved metagenome and metatranscriptome analyses of thermophilic composting reveal key bacterial players and their metabolic interactions.</title>
        <authorList>
            <person name="Braga L.P.P."/>
            <person name="Pereira R.V."/>
            <person name="Martins L.F."/>
            <person name="Moura L.M.S."/>
            <person name="Sanchez F.B."/>
            <person name="Patane J.S.L."/>
            <person name="da Silva A.M."/>
            <person name="Setubal J.C."/>
        </authorList>
    </citation>
    <scope>NUCLEOTIDE SEQUENCE [LARGE SCALE GENOMIC DNA]</scope>
    <source>
        <strain evidence="1">ZC4RG45</strain>
    </source>
</reference>
<dbReference type="PANTHER" id="PTHR42110:SF1">
    <property type="entry name" value="L-ASPARAGINASE, PUTATIVE (AFU_ORTHOLOGUE AFUA_3G11890)-RELATED"/>
    <property type="match status" value="1"/>
</dbReference>
<dbReference type="EMBL" id="QGUI02000029">
    <property type="protein sequence ID" value="MFO7191431.1"/>
    <property type="molecule type" value="Genomic_DNA"/>
</dbReference>
<evidence type="ECO:0000313" key="1">
    <source>
        <dbReference type="EMBL" id="MFO7191431.1"/>
    </source>
</evidence>
<dbReference type="Proteomes" id="UP000249324">
    <property type="component" value="Unassembled WGS sequence"/>
</dbReference>
<proteinExistence type="predicted"/>
<evidence type="ECO:0000313" key="2">
    <source>
        <dbReference type="Proteomes" id="UP000249324"/>
    </source>
</evidence>
<accession>A0ABD6FBJ6</accession>
<organism evidence="1 2">
    <name type="scientific">Thermocrispum agreste</name>
    <dbReference type="NCBI Taxonomy" id="37925"/>
    <lineage>
        <taxon>Bacteria</taxon>
        <taxon>Bacillati</taxon>
        <taxon>Actinomycetota</taxon>
        <taxon>Actinomycetes</taxon>
        <taxon>Pseudonocardiales</taxon>
        <taxon>Pseudonocardiaceae</taxon>
        <taxon>Thermocrispum</taxon>
    </lineage>
</organism>
<dbReference type="Pfam" id="PF06089">
    <property type="entry name" value="Asparaginase_II"/>
    <property type="match status" value="1"/>
</dbReference>
<name>A0ABD6FBJ6_9PSEU</name>